<feature type="region of interest" description="Disordered" evidence="1">
    <location>
        <begin position="36"/>
        <end position="57"/>
    </location>
</feature>
<dbReference type="PANTHER" id="PTHR23072">
    <property type="entry name" value="PHOSPHATIDYLINOSITOL GLYCAN-RELATED"/>
    <property type="match status" value="1"/>
</dbReference>
<feature type="transmembrane region" description="Helical" evidence="2">
    <location>
        <begin position="454"/>
        <end position="473"/>
    </location>
</feature>
<proteinExistence type="predicted"/>
<name>A0ABP1PZ83_9HEXA</name>
<feature type="domain" description="GPI ethanolamine phosphate transferase 2 C-terminal" evidence="3">
    <location>
        <begin position="625"/>
        <end position="829"/>
    </location>
</feature>
<evidence type="ECO:0000259" key="3">
    <source>
        <dbReference type="Pfam" id="PF19316"/>
    </source>
</evidence>
<feature type="transmembrane region" description="Helical" evidence="2">
    <location>
        <begin position="479"/>
        <end position="496"/>
    </location>
</feature>
<organism evidence="4 5">
    <name type="scientific">Orchesella dallaii</name>
    <dbReference type="NCBI Taxonomy" id="48710"/>
    <lineage>
        <taxon>Eukaryota</taxon>
        <taxon>Metazoa</taxon>
        <taxon>Ecdysozoa</taxon>
        <taxon>Arthropoda</taxon>
        <taxon>Hexapoda</taxon>
        <taxon>Collembola</taxon>
        <taxon>Entomobryomorpha</taxon>
        <taxon>Entomobryoidea</taxon>
        <taxon>Orchesellidae</taxon>
        <taxon>Orchesellinae</taxon>
        <taxon>Orchesella</taxon>
    </lineage>
</organism>
<dbReference type="SUPFAM" id="SSF53649">
    <property type="entry name" value="Alkaline phosphatase-like"/>
    <property type="match status" value="1"/>
</dbReference>
<dbReference type="InterPro" id="IPR045687">
    <property type="entry name" value="PIGG/GPI7_C"/>
</dbReference>
<comment type="caution">
    <text evidence="4">The sequence shown here is derived from an EMBL/GenBank/DDBJ whole genome shotgun (WGS) entry which is preliminary data.</text>
</comment>
<dbReference type="EMBL" id="CAXLJM020000016">
    <property type="protein sequence ID" value="CAL8083219.1"/>
    <property type="molecule type" value="Genomic_DNA"/>
</dbReference>
<keyword evidence="2" id="KW-1133">Transmembrane helix</keyword>
<feature type="transmembrane region" description="Helical" evidence="2">
    <location>
        <begin position="781"/>
        <end position="806"/>
    </location>
</feature>
<keyword evidence="2" id="KW-0812">Transmembrane</keyword>
<feature type="transmembrane region" description="Helical" evidence="2">
    <location>
        <begin position="818"/>
        <end position="838"/>
    </location>
</feature>
<keyword evidence="2" id="KW-0472">Membrane</keyword>
<keyword evidence="5" id="KW-1185">Reference proteome</keyword>
<accession>A0ABP1PZ83</accession>
<protein>
    <recommendedName>
        <fullName evidence="3">GPI ethanolamine phosphate transferase 2 C-terminal domain-containing protein</fullName>
    </recommendedName>
</protein>
<feature type="transmembrane region" description="Helical" evidence="2">
    <location>
        <begin position="420"/>
        <end position="442"/>
    </location>
</feature>
<dbReference type="Gene3D" id="3.40.720.10">
    <property type="entry name" value="Alkaline Phosphatase, subunit A"/>
    <property type="match status" value="1"/>
</dbReference>
<dbReference type="Proteomes" id="UP001642540">
    <property type="component" value="Unassembled WGS sequence"/>
</dbReference>
<evidence type="ECO:0000256" key="1">
    <source>
        <dbReference type="SAM" id="MobiDB-lite"/>
    </source>
</evidence>
<dbReference type="Pfam" id="PF19316">
    <property type="entry name" value="PIGO_PIGG"/>
    <property type="match status" value="2"/>
</dbReference>
<reference evidence="4 5" key="1">
    <citation type="submission" date="2024-08" db="EMBL/GenBank/DDBJ databases">
        <authorList>
            <person name="Cucini C."/>
            <person name="Frati F."/>
        </authorList>
    </citation>
    <scope>NUCLEOTIDE SEQUENCE [LARGE SCALE GENOMIC DNA]</scope>
</reference>
<dbReference type="InterPro" id="IPR039527">
    <property type="entry name" value="PIGG/GPI7"/>
</dbReference>
<gene>
    <name evidence="4" type="ORF">ODALV1_LOCUS5421</name>
</gene>
<feature type="compositionally biased region" description="Basic and acidic residues" evidence="1">
    <location>
        <begin position="39"/>
        <end position="53"/>
    </location>
</feature>
<feature type="transmembrane region" description="Helical" evidence="2">
    <location>
        <begin position="681"/>
        <end position="699"/>
    </location>
</feature>
<feature type="domain" description="GPI ethanolamine phosphate transferase 2 C-terminal" evidence="3">
    <location>
        <begin position="423"/>
        <end position="579"/>
    </location>
</feature>
<dbReference type="PANTHER" id="PTHR23072:SF0">
    <property type="entry name" value="GPI ETHANOLAMINE PHOSPHATE TRANSFERASE 2"/>
    <property type="match status" value="1"/>
</dbReference>
<dbReference type="InterPro" id="IPR002591">
    <property type="entry name" value="Phosphodiest/P_Trfase"/>
</dbReference>
<evidence type="ECO:0000313" key="5">
    <source>
        <dbReference type="Proteomes" id="UP001642540"/>
    </source>
</evidence>
<evidence type="ECO:0000256" key="2">
    <source>
        <dbReference type="SAM" id="Phobius"/>
    </source>
</evidence>
<evidence type="ECO:0000313" key="4">
    <source>
        <dbReference type="EMBL" id="CAL8083219.1"/>
    </source>
</evidence>
<dbReference type="Pfam" id="PF01663">
    <property type="entry name" value="Phosphodiest"/>
    <property type="match status" value="1"/>
</dbReference>
<feature type="transmembrane region" description="Helical" evidence="2">
    <location>
        <begin position="7"/>
        <end position="27"/>
    </location>
</feature>
<feature type="transmembrane region" description="Helical" evidence="2">
    <location>
        <begin position="719"/>
        <end position="744"/>
    </location>
</feature>
<dbReference type="InterPro" id="IPR017850">
    <property type="entry name" value="Alkaline_phosphatase_core_sf"/>
</dbReference>
<sequence length="839" mass="95490">MTSRVKAYLIIIAVFQCISLCILLMGITGGFESATSNDEDVHKKGDDKPKNLSEAEASSELVPEKVVLVVIDALRLDFMTEENFPFLLGTLGKYQSTSVLKFDVKVDSPTVTLPRVKTLVTGKAPVYLDVLRNFQTADTLKHKSGLNQPNLIASLRKELPDLNICFFGDETWLRLFPAEDDSYSPYFKKWEGVTSFYVRDFYEVDNNVTRHLEDIDECNFLILHYLGLDHIGHVFGPKQTDLLKRKLVEMDHVLQHLHSHLSQMKSKGTKNLLLVTGDHGMANVGGHGGSSYEEVFTPLIGVVIGGLPFHHPRLETKTINQIDIAPTLAAIWNLEIPHESRGQLILDLIEQFKSTDQLANYYQKNCKQLLSVLGKTRKAATYKLWWTEISKMEKPLAIKKYIELEQELASTLQNTKSSNANLLCSFVVAIIILLCMQVYLFSCLKKVLGRHTRYALGVVCLPPVLLYFSSSFIEEEHYIRYYLYPSILILYVLWNNGHKQRHLVALKIMILHRIGMSLNQTGDKWSHLPDLNDIIQDHQLQWLTAAIAVILLYLHSQKTVKCSRSYKIALLAVYVTKVVTVFFDESSRDQIHWLLVDSKLQKVAFFLIFLHFIQHLYKGHVRNAFLSTVLVFFLSLQRLQNFLALSIVFTQQNYLGKLIIQQHEGNMQDKSHKSSNRINSIIYRVLIIWFAHASFYYQGNSNGLATVDVTAGYIGIESYSSNFLIGSLIFFNTFSSPLLIYLFIARSHSPKEVAMNGSVHVSNQANNVKGRKDKGQKSMEFLPILILLSMGAESITYCCSVLIFQNHLFIWSVFVPKLMYIISQSVVCAIACTFHAFLF</sequence>